<dbReference type="RefSeq" id="WP_330974736.1">
    <property type="nucleotide sequence ID" value="NZ_JAZGLY010000004.1"/>
</dbReference>
<name>A0ABU7RH49_9BACT</name>
<feature type="chain" id="PRO_5045530525" description="DUF3313 domain-containing protein" evidence="1">
    <location>
        <begin position="23"/>
        <end position="213"/>
    </location>
</feature>
<proteinExistence type="predicted"/>
<evidence type="ECO:0000256" key="1">
    <source>
        <dbReference type="SAM" id="SignalP"/>
    </source>
</evidence>
<protein>
    <recommendedName>
        <fullName evidence="4">DUF3313 domain-containing protein</fullName>
    </recommendedName>
</protein>
<reference evidence="2 3" key="1">
    <citation type="submission" date="2024-01" db="EMBL/GenBank/DDBJ databases">
        <title>Niabella digestum sp. nov., isolated from waste digestion system.</title>
        <authorList>
            <person name="Zhang L."/>
        </authorList>
    </citation>
    <scope>NUCLEOTIDE SEQUENCE [LARGE SCALE GENOMIC DNA]</scope>
    <source>
        <strain evidence="2 3">A18</strain>
    </source>
</reference>
<evidence type="ECO:0000313" key="2">
    <source>
        <dbReference type="EMBL" id="MEE6187327.1"/>
    </source>
</evidence>
<organism evidence="2 3">
    <name type="scientific">Niabella digestorum</name>
    <dbReference type="NCBI Taxonomy" id="3117701"/>
    <lineage>
        <taxon>Bacteria</taxon>
        <taxon>Pseudomonadati</taxon>
        <taxon>Bacteroidota</taxon>
        <taxon>Chitinophagia</taxon>
        <taxon>Chitinophagales</taxon>
        <taxon>Chitinophagaceae</taxon>
        <taxon>Niabella</taxon>
    </lineage>
</organism>
<comment type="caution">
    <text evidence="2">The sequence shown here is derived from an EMBL/GenBank/DDBJ whole genome shotgun (WGS) entry which is preliminary data.</text>
</comment>
<evidence type="ECO:0008006" key="4">
    <source>
        <dbReference type="Google" id="ProtNLM"/>
    </source>
</evidence>
<keyword evidence="3" id="KW-1185">Reference proteome</keyword>
<accession>A0ABU7RH49</accession>
<sequence>MKRVFAFVLVAAFLSASLTLEAQSLKDVFNDKDVPIFYYGIDFTKAKLINDPSANTRDIVERQFAAINALMINEPKKYDIAGAFRRKELDTDLKYTDKRNEKRDPDDILSSNTGDYNHLSESDISTLIKGFDGGNKSGVGLLFIVDAMSKTKKAVSLWVTLFDIKSKKVLLTERMEGAVSAGFTFRNYWASGFKKIIDQIEKKKYNEWKSKYK</sequence>
<gene>
    <name evidence="2" type="ORF">V2H41_08585</name>
</gene>
<feature type="signal peptide" evidence="1">
    <location>
        <begin position="1"/>
        <end position="22"/>
    </location>
</feature>
<keyword evidence="1" id="KW-0732">Signal</keyword>
<dbReference type="Proteomes" id="UP001357452">
    <property type="component" value="Unassembled WGS sequence"/>
</dbReference>
<dbReference type="EMBL" id="JAZGLY010000004">
    <property type="protein sequence ID" value="MEE6187327.1"/>
    <property type="molecule type" value="Genomic_DNA"/>
</dbReference>
<evidence type="ECO:0000313" key="3">
    <source>
        <dbReference type="Proteomes" id="UP001357452"/>
    </source>
</evidence>